<sequence length="122" mass="12851">MQANTAEVGMSKPCTQPGRGNVWLMAVPWLQVKARPLAAATVSSGIPGGAEAATLVGGASKRKPASVKQGPGNPCHQIKASSPISRRSEQLEQEPNQDQGQQRFQANSAEDDNNYNNGCPIL</sequence>
<protein>
    <submittedName>
        <fullName evidence="2">Uncharacterized protein</fullName>
    </submittedName>
</protein>
<dbReference type="AlphaFoldDB" id="A0A813JGS3"/>
<reference evidence="2" key="1">
    <citation type="submission" date="2021-02" db="EMBL/GenBank/DDBJ databases">
        <authorList>
            <person name="Dougan E. K."/>
            <person name="Rhodes N."/>
            <person name="Thang M."/>
            <person name="Chan C."/>
        </authorList>
    </citation>
    <scope>NUCLEOTIDE SEQUENCE</scope>
</reference>
<accession>A0A813JGS3</accession>
<feature type="region of interest" description="Disordered" evidence="1">
    <location>
        <begin position="44"/>
        <end position="122"/>
    </location>
</feature>
<evidence type="ECO:0000313" key="3">
    <source>
        <dbReference type="Proteomes" id="UP000626109"/>
    </source>
</evidence>
<name>A0A813JGS3_POLGL</name>
<feature type="compositionally biased region" description="Polar residues" evidence="1">
    <location>
        <begin position="93"/>
        <end position="108"/>
    </location>
</feature>
<feature type="region of interest" description="Disordered" evidence="1">
    <location>
        <begin position="1"/>
        <end position="20"/>
    </location>
</feature>
<dbReference type="EMBL" id="CAJNNW010025221">
    <property type="protein sequence ID" value="CAE8676285.1"/>
    <property type="molecule type" value="Genomic_DNA"/>
</dbReference>
<comment type="caution">
    <text evidence="2">The sequence shown here is derived from an EMBL/GenBank/DDBJ whole genome shotgun (WGS) entry which is preliminary data.</text>
</comment>
<evidence type="ECO:0000313" key="2">
    <source>
        <dbReference type="EMBL" id="CAE8676285.1"/>
    </source>
</evidence>
<evidence type="ECO:0000256" key="1">
    <source>
        <dbReference type="SAM" id="MobiDB-lite"/>
    </source>
</evidence>
<gene>
    <name evidence="2" type="ORF">PGLA2088_LOCUS19798</name>
</gene>
<dbReference type="Proteomes" id="UP000626109">
    <property type="component" value="Unassembled WGS sequence"/>
</dbReference>
<proteinExistence type="predicted"/>
<organism evidence="2 3">
    <name type="scientific">Polarella glacialis</name>
    <name type="common">Dinoflagellate</name>
    <dbReference type="NCBI Taxonomy" id="89957"/>
    <lineage>
        <taxon>Eukaryota</taxon>
        <taxon>Sar</taxon>
        <taxon>Alveolata</taxon>
        <taxon>Dinophyceae</taxon>
        <taxon>Suessiales</taxon>
        <taxon>Suessiaceae</taxon>
        <taxon>Polarella</taxon>
    </lineage>
</organism>